<dbReference type="PANTHER" id="PTHR12196">
    <property type="entry name" value="DOMAIN OF UNKNOWN FUNCTION 71 DUF71 -CONTAINING PROTEIN"/>
    <property type="match status" value="1"/>
</dbReference>
<dbReference type="Pfam" id="PF01902">
    <property type="entry name" value="Diphthami_syn_2"/>
    <property type="match status" value="1"/>
</dbReference>
<dbReference type="SUPFAM" id="SSF52402">
    <property type="entry name" value="Adenine nucleotide alpha hydrolases-like"/>
    <property type="match status" value="1"/>
</dbReference>
<dbReference type="InterPro" id="IPR002761">
    <property type="entry name" value="Diphthami_syn_dom"/>
</dbReference>
<accession>A0A172U0Y3</accession>
<reference evidence="2 3" key="2">
    <citation type="journal article" date="2016" name="Int. J. Syst. Evol. Microbiol.">
        <title>Flavisolibacter tropicus sp. nov., isolated from tropical soil.</title>
        <authorList>
            <person name="Lee J.J."/>
            <person name="Kang M.S."/>
            <person name="Kim G.S."/>
            <person name="Lee C.S."/>
            <person name="Lim S."/>
            <person name="Lee J."/>
            <person name="Roh S.H."/>
            <person name="Kang H."/>
            <person name="Ha J.M."/>
            <person name="Bae S."/>
            <person name="Jung H.Y."/>
            <person name="Kim M.K."/>
        </authorList>
    </citation>
    <scope>NUCLEOTIDE SEQUENCE [LARGE SCALE GENOMIC DNA]</scope>
    <source>
        <strain evidence="2 3">LCS9</strain>
    </source>
</reference>
<dbReference type="RefSeq" id="WP_066408223.1">
    <property type="nucleotide sequence ID" value="NZ_CP011390.1"/>
</dbReference>
<dbReference type="Gene3D" id="3.40.50.620">
    <property type="entry name" value="HUPs"/>
    <property type="match status" value="1"/>
</dbReference>
<gene>
    <name evidence="2" type="ORF">SY85_22985</name>
</gene>
<evidence type="ECO:0000313" key="2">
    <source>
        <dbReference type="EMBL" id="ANE52916.1"/>
    </source>
</evidence>
<dbReference type="KEGG" id="fla:SY85_22985"/>
<dbReference type="OrthoDB" id="3572539at2"/>
<keyword evidence="3" id="KW-1185">Reference proteome</keyword>
<dbReference type="InterPro" id="IPR014729">
    <property type="entry name" value="Rossmann-like_a/b/a_fold"/>
</dbReference>
<reference evidence="3" key="1">
    <citation type="submission" date="2015-01" db="EMBL/GenBank/DDBJ databases">
        <title>Flavisolibacter sp./LCS9/ whole genome sequencing.</title>
        <authorList>
            <person name="Kim M.K."/>
            <person name="Srinivasan S."/>
            <person name="Lee J.-J."/>
        </authorList>
    </citation>
    <scope>NUCLEOTIDE SEQUENCE [LARGE SCALE GENOMIC DNA]</scope>
    <source>
        <strain evidence="3">LCS9</strain>
    </source>
</reference>
<dbReference type="Gene3D" id="3.90.1490.10">
    <property type="entry name" value="putative n-type atp pyrophosphatase, domain 2"/>
    <property type="match status" value="1"/>
</dbReference>
<dbReference type="GO" id="GO:0017178">
    <property type="term" value="F:diphthine-ammonia ligase activity"/>
    <property type="evidence" value="ECO:0007669"/>
    <property type="project" value="TreeGrafter"/>
</dbReference>
<dbReference type="CDD" id="cd01994">
    <property type="entry name" value="AANH_PF0828-like"/>
    <property type="match status" value="1"/>
</dbReference>
<proteinExistence type="predicted"/>
<organism evidence="2 3">
    <name type="scientific">Flavisolibacter tropicus</name>
    <dbReference type="NCBI Taxonomy" id="1492898"/>
    <lineage>
        <taxon>Bacteria</taxon>
        <taxon>Pseudomonadati</taxon>
        <taxon>Bacteroidota</taxon>
        <taxon>Chitinophagia</taxon>
        <taxon>Chitinophagales</taxon>
        <taxon>Chitinophagaceae</taxon>
        <taxon>Flavisolibacter</taxon>
    </lineage>
</organism>
<sequence>MQTALVSWSGGKDSCFAAHQAMQQGLQPKVLLNVLNEAGQISRSHGIPSSILQAQAAAMGLPIHMIAASWQEYEQHFTNALSQLKQQHALTHAIFGDIDLDAHKEWEEKVCNNAGLTAVLPIWHRNRKELVLEMLQWGLETIIVSCNEVMGPSFLGRTLTTDMIAELEALGVDACGENGEYHTLVKNCPLFNHPLKVTTSNPVQHSNYWFTTLKLSEPGFGEI</sequence>
<evidence type="ECO:0000313" key="3">
    <source>
        <dbReference type="Proteomes" id="UP000077177"/>
    </source>
</evidence>
<dbReference type="PATRIC" id="fig|1492898.3.peg.4987"/>
<dbReference type="PANTHER" id="PTHR12196:SF2">
    <property type="entry name" value="DIPHTHINE--AMMONIA LIGASE"/>
    <property type="match status" value="1"/>
</dbReference>
<dbReference type="Proteomes" id="UP000077177">
    <property type="component" value="Chromosome"/>
</dbReference>
<protein>
    <submittedName>
        <fullName evidence="2">Adenosine nucleotide hydrolase</fullName>
    </submittedName>
</protein>
<dbReference type="NCBIfam" id="TIGR00290">
    <property type="entry name" value="MJ0570_dom"/>
    <property type="match status" value="1"/>
</dbReference>
<dbReference type="InterPro" id="IPR030662">
    <property type="entry name" value="DPH6/MJ0570"/>
</dbReference>
<feature type="domain" description="Diphthamide synthase" evidence="1">
    <location>
        <begin position="5"/>
        <end position="215"/>
    </location>
</feature>
<evidence type="ECO:0000259" key="1">
    <source>
        <dbReference type="Pfam" id="PF01902"/>
    </source>
</evidence>
<dbReference type="GO" id="GO:0016787">
    <property type="term" value="F:hydrolase activity"/>
    <property type="evidence" value="ECO:0007669"/>
    <property type="project" value="UniProtKB-KW"/>
</dbReference>
<keyword evidence="2" id="KW-0378">Hydrolase</keyword>
<dbReference type="STRING" id="1492898.SY85_22985"/>
<dbReference type="PIRSF" id="PIRSF039123">
    <property type="entry name" value="Diphthamide_synthase"/>
    <property type="match status" value="1"/>
</dbReference>
<dbReference type="GO" id="GO:0017183">
    <property type="term" value="P:protein histidyl modification to diphthamide"/>
    <property type="evidence" value="ECO:0007669"/>
    <property type="project" value="TreeGrafter"/>
</dbReference>
<dbReference type="AlphaFoldDB" id="A0A172U0Y3"/>
<dbReference type="EMBL" id="CP011390">
    <property type="protein sequence ID" value="ANE52916.1"/>
    <property type="molecule type" value="Genomic_DNA"/>
</dbReference>
<name>A0A172U0Y3_9BACT</name>